<keyword evidence="2 4" id="KW-0012">Acyltransferase</keyword>
<gene>
    <name evidence="4" type="ORF">GGR24_003388</name>
</gene>
<proteinExistence type="predicted"/>
<evidence type="ECO:0000313" key="4">
    <source>
        <dbReference type="EMBL" id="MBB3974701.1"/>
    </source>
</evidence>
<organism evidence="4 5">
    <name type="scientific">Hansschlegelia beijingensis</name>
    <dbReference type="NCBI Taxonomy" id="1133344"/>
    <lineage>
        <taxon>Bacteria</taxon>
        <taxon>Pseudomonadati</taxon>
        <taxon>Pseudomonadota</taxon>
        <taxon>Alphaproteobacteria</taxon>
        <taxon>Hyphomicrobiales</taxon>
        <taxon>Methylopilaceae</taxon>
        <taxon>Hansschlegelia</taxon>
    </lineage>
</organism>
<protein>
    <submittedName>
        <fullName evidence="4">Putative acetyltransferase</fullName>
        <ecNumber evidence="4">2.3.1.-</ecNumber>
    </submittedName>
</protein>
<dbReference type="EMBL" id="JACIDR010000007">
    <property type="protein sequence ID" value="MBB3974701.1"/>
    <property type="molecule type" value="Genomic_DNA"/>
</dbReference>
<reference evidence="4 5" key="1">
    <citation type="submission" date="2020-08" db="EMBL/GenBank/DDBJ databases">
        <title>Genomic Encyclopedia of Type Strains, Phase IV (KMG-IV): sequencing the most valuable type-strain genomes for metagenomic binning, comparative biology and taxonomic classification.</title>
        <authorList>
            <person name="Goeker M."/>
        </authorList>
    </citation>
    <scope>NUCLEOTIDE SEQUENCE [LARGE SCALE GENOMIC DNA]</scope>
    <source>
        <strain evidence="4 5">DSM 25481</strain>
    </source>
</reference>
<keyword evidence="5" id="KW-1185">Reference proteome</keyword>
<dbReference type="Gene3D" id="3.40.630.30">
    <property type="match status" value="1"/>
</dbReference>
<dbReference type="SUPFAM" id="SSF55729">
    <property type="entry name" value="Acyl-CoA N-acyltransferases (Nat)"/>
    <property type="match status" value="1"/>
</dbReference>
<comment type="caution">
    <text evidence="4">The sequence shown here is derived from an EMBL/GenBank/DDBJ whole genome shotgun (WGS) entry which is preliminary data.</text>
</comment>
<dbReference type="PANTHER" id="PTHR43877">
    <property type="entry name" value="AMINOALKYLPHOSPHONATE N-ACETYLTRANSFERASE-RELATED-RELATED"/>
    <property type="match status" value="1"/>
</dbReference>
<dbReference type="PANTHER" id="PTHR43877:SF2">
    <property type="entry name" value="AMINOALKYLPHOSPHONATE N-ACETYLTRANSFERASE-RELATED"/>
    <property type="match status" value="1"/>
</dbReference>
<sequence length="158" mass="17066">MSEFVIREATDDDAPALARLMGDAAEERSPDGSGPEALDRPASFFADRGGRLWLVFCEEEVVGSLGLTPHGRPREFELSMICLRPGTRGKGLAAALLAGANAFAAASGGERLSLWADVTFEDVQRFCERQGFIREPGVRARHDRAGALECRFSRAVAV</sequence>
<dbReference type="PROSITE" id="PS51186">
    <property type="entry name" value="GNAT"/>
    <property type="match status" value="1"/>
</dbReference>
<dbReference type="Proteomes" id="UP000528964">
    <property type="component" value="Unassembled WGS sequence"/>
</dbReference>
<dbReference type="GO" id="GO:0016747">
    <property type="term" value="F:acyltransferase activity, transferring groups other than amino-acyl groups"/>
    <property type="evidence" value="ECO:0007669"/>
    <property type="project" value="InterPro"/>
</dbReference>
<dbReference type="InterPro" id="IPR050832">
    <property type="entry name" value="Bact_Acetyltransf"/>
</dbReference>
<dbReference type="InterPro" id="IPR016181">
    <property type="entry name" value="Acyl_CoA_acyltransferase"/>
</dbReference>
<dbReference type="InterPro" id="IPR000182">
    <property type="entry name" value="GNAT_dom"/>
</dbReference>
<dbReference type="EC" id="2.3.1.-" evidence="4"/>
<evidence type="ECO:0000313" key="5">
    <source>
        <dbReference type="Proteomes" id="UP000528964"/>
    </source>
</evidence>
<feature type="domain" description="N-acetyltransferase" evidence="3">
    <location>
        <begin position="4"/>
        <end position="155"/>
    </location>
</feature>
<accession>A0A7W6GG81</accession>
<evidence type="ECO:0000256" key="2">
    <source>
        <dbReference type="ARBA" id="ARBA00023315"/>
    </source>
</evidence>
<dbReference type="AlphaFoldDB" id="A0A7W6GG81"/>
<keyword evidence="1 4" id="KW-0808">Transferase</keyword>
<evidence type="ECO:0000256" key="1">
    <source>
        <dbReference type="ARBA" id="ARBA00022679"/>
    </source>
</evidence>
<dbReference type="RefSeq" id="WP_183396553.1">
    <property type="nucleotide sequence ID" value="NZ_JACIDR010000007.1"/>
</dbReference>
<dbReference type="Pfam" id="PF00583">
    <property type="entry name" value="Acetyltransf_1"/>
    <property type="match status" value="1"/>
</dbReference>
<evidence type="ECO:0000259" key="3">
    <source>
        <dbReference type="PROSITE" id="PS51186"/>
    </source>
</evidence>
<name>A0A7W6GG81_9HYPH</name>